<comment type="pathway">
    <text evidence="3">Bacterial outer membrane biogenesis; LPS core biosynthesis.</text>
</comment>
<dbReference type="GO" id="GO:0005829">
    <property type="term" value="C:cytosol"/>
    <property type="evidence" value="ECO:0007669"/>
    <property type="project" value="TreeGrafter"/>
</dbReference>
<dbReference type="InterPro" id="IPR002173">
    <property type="entry name" value="Carboh/pur_kinase_PfkB_CS"/>
</dbReference>
<keyword evidence="6 16" id="KW-0548">Nucleotidyltransferase</keyword>
<evidence type="ECO:0000313" key="17">
    <source>
        <dbReference type="EMBL" id="AUD78162.1"/>
    </source>
</evidence>
<dbReference type="EMBL" id="CP025120">
    <property type="protein sequence ID" value="AUD78162.1"/>
    <property type="molecule type" value="Genomic_DNA"/>
</dbReference>
<dbReference type="GO" id="GO:0033785">
    <property type="term" value="F:heptose 7-phosphate kinase activity"/>
    <property type="evidence" value="ECO:0007669"/>
    <property type="project" value="UniProtKB-UniRule"/>
</dbReference>
<dbReference type="Pfam" id="PF00294">
    <property type="entry name" value="PfkB"/>
    <property type="match status" value="1"/>
</dbReference>
<dbReference type="SUPFAM" id="SSF52374">
    <property type="entry name" value="Nucleotidylyl transferase"/>
    <property type="match status" value="1"/>
</dbReference>
<feature type="binding site" evidence="16">
    <location>
        <begin position="209"/>
        <end position="212"/>
    </location>
    <ligand>
        <name>ATP</name>
        <dbReference type="ChEBI" id="CHEBI:30616"/>
    </ligand>
</feature>
<dbReference type="NCBIfam" id="TIGR02198">
    <property type="entry name" value="rfaE_dom_I"/>
    <property type="match status" value="1"/>
</dbReference>
<dbReference type="InterPro" id="IPR004821">
    <property type="entry name" value="Cyt_trans-like"/>
</dbReference>
<comment type="similarity">
    <text evidence="15 16">In the C-terminal section; belongs to the cytidylyltransferase family.</text>
</comment>
<dbReference type="InterPro" id="IPR023030">
    <property type="entry name" value="Bifunc_HldE"/>
</dbReference>
<evidence type="ECO:0000256" key="7">
    <source>
        <dbReference type="ARBA" id="ARBA00022741"/>
    </source>
</evidence>
<dbReference type="PROSITE" id="PS00583">
    <property type="entry name" value="PFKB_KINASES_1"/>
    <property type="match status" value="1"/>
</dbReference>
<comment type="pathway">
    <text evidence="16">Nucleotide-sugar biosynthesis; ADP-L-glycero-beta-D-manno-heptose biosynthesis; ADP-L-glycero-beta-D-manno-heptose from D-glycero-beta-D-manno-heptose 7-phosphate: step 1/4.</text>
</comment>
<dbReference type="SUPFAM" id="SSF53613">
    <property type="entry name" value="Ribokinase-like"/>
    <property type="match status" value="1"/>
</dbReference>
<dbReference type="EC" id="2.7.1.167" evidence="16"/>
<dbReference type="InterPro" id="IPR014729">
    <property type="entry name" value="Rossmann-like_a/b/a_fold"/>
</dbReference>
<sequence>MGIITATSSNHWVCPLKVTLPDFSKAKILVIGDIMLDRYWHGGTSRISPEAPVPVVNVQETEDRAGGAGNVALNISALGSQVTLCGITGQDEAADSLSKLLDGHNIQCAFDQRAHQNTITKLRIISRHQQLIRLDFEKDFSLQSGIDLELVADLISQHDLVVLSDYGKGTLQDPQSIIQAARKAGKPVVVDPKGTDFTKYQNATVITPNQSEFDLIAGSSANEEEFLSKGQTQRETLKLDALLVTRSEKGMALFEESHEPFLQPTQAREVFDVTGAGDTVVAALATGLASGLDLKTATQIANLAAGIVVAKLGTATATRQELLNVMLQHQPLSQGVVTESELLELLQKSKASGETIVMTNGCFDILHAGHVTYLKQAAALGDRLIVAVNSDDSVHRLKGEGRPVNPVDQRMEVLAGLASVDWVVEFTEDTPARLIGECLPDILVKGGDYKPDQIAGGEAVMNNGGQVIILDFVDGVSTTKIIEKARG</sequence>
<organism evidence="17 18">
    <name type="scientific">Kangiella profundi</name>
    <dbReference type="NCBI Taxonomy" id="1561924"/>
    <lineage>
        <taxon>Bacteria</taxon>
        <taxon>Pseudomonadati</taxon>
        <taxon>Pseudomonadota</taxon>
        <taxon>Gammaproteobacteria</taxon>
        <taxon>Kangiellales</taxon>
        <taxon>Kangiellaceae</taxon>
        <taxon>Kangiella</taxon>
    </lineage>
</organism>
<dbReference type="FunFam" id="3.40.1190.20:FF:000002">
    <property type="entry name" value="Bifunctional protein HldE"/>
    <property type="match status" value="1"/>
</dbReference>
<dbReference type="AlphaFoldDB" id="A0A2K9AKK2"/>
<dbReference type="InterPro" id="IPR011914">
    <property type="entry name" value="RfaE_dom_II"/>
</dbReference>
<evidence type="ECO:0000256" key="6">
    <source>
        <dbReference type="ARBA" id="ARBA00022695"/>
    </source>
</evidence>
<dbReference type="PANTHER" id="PTHR46969:SF1">
    <property type="entry name" value="BIFUNCTIONAL PROTEIN HLDE"/>
    <property type="match status" value="1"/>
</dbReference>
<evidence type="ECO:0000256" key="10">
    <source>
        <dbReference type="ARBA" id="ARBA00023268"/>
    </source>
</evidence>
<dbReference type="GO" id="GO:0016773">
    <property type="term" value="F:phosphotransferase activity, alcohol group as acceptor"/>
    <property type="evidence" value="ECO:0007669"/>
    <property type="project" value="InterPro"/>
</dbReference>
<feature type="region of interest" description="Ribokinase" evidence="16">
    <location>
        <begin position="1"/>
        <end position="333"/>
    </location>
</feature>
<keyword evidence="8 16" id="KW-0418">Kinase</keyword>
<feature type="active site" evidence="16">
    <location>
        <position position="278"/>
    </location>
</feature>
<keyword evidence="9 16" id="KW-0067">ATP-binding</keyword>
<keyword evidence="5 16" id="KW-0808">Transferase</keyword>
<evidence type="ECO:0000256" key="4">
    <source>
        <dbReference type="ARBA" id="ARBA00011738"/>
    </source>
</evidence>
<dbReference type="OrthoDB" id="9802794at2"/>
<evidence type="ECO:0000256" key="8">
    <source>
        <dbReference type="ARBA" id="ARBA00022777"/>
    </source>
</evidence>
<dbReference type="Pfam" id="PF01467">
    <property type="entry name" value="CTP_transf_like"/>
    <property type="match status" value="1"/>
</dbReference>
<dbReference type="GO" id="GO:0097171">
    <property type="term" value="P:ADP-L-glycero-beta-D-manno-heptose biosynthetic process"/>
    <property type="evidence" value="ECO:0007669"/>
    <property type="project" value="UniProtKB-UniPathway"/>
</dbReference>
<evidence type="ECO:0000256" key="9">
    <source>
        <dbReference type="ARBA" id="ARBA00022840"/>
    </source>
</evidence>
<comment type="catalytic activity">
    <reaction evidence="12 16">
        <text>D-glycero-beta-D-manno-heptose 1-phosphate + ATP + H(+) = ADP-D-glycero-beta-D-manno-heptose + diphosphate</text>
        <dbReference type="Rhea" id="RHEA:27465"/>
        <dbReference type="ChEBI" id="CHEBI:15378"/>
        <dbReference type="ChEBI" id="CHEBI:30616"/>
        <dbReference type="ChEBI" id="CHEBI:33019"/>
        <dbReference type="ChEBI" id="CHEBI:59967"/>
        <dbReference type="ChEBI" id="CHEBI:61593"/>
        <dbReference type="EC" id="2.7.7.70"/>
    </reaction>
</comment>
<dbReference type="NCBIfam" id="NF008454">
    <property type="entry name" value="PRK11316.1"/>
    <property type="match status" value="1"/>
</dbReference>
<comment type="function">
    <text evidence="1 16">Catalyzes the phosphorylation of D-glycero-D-manno-heptose 7-phosphate at the C-1 position to selectively form D-glycero-beta-D-manno-heptose-1,7-bisphosphate.</text>
</comment>
<evidence type="ECO:0000256" key="5">
    <source>
        <dbReference type="ARBA" id="ARBA00022679"/>
    </source>
</evidence>
<keyword evidence="11 16" id="KW-0119">Carbohydrate metabolism</keyword>
<comment type="function">
    <text evidence="2 16">Catalyzes the ADP transfer from ATP to D-glycero-beta-D-manno-heptose 1-phosphate, yielding ADP-D-glycero-beta-D-manno-heptose.</text>
</comment>
<dbReference type="NCBIfam" id="TIGR02199">
    <property type="entry name" value="rfaE_dom_II"/>
    <property type="match status" value="1"/>
</dbReference>
<keyword evidence="10 16" id="KW-0511">Multifunctional enzyme</keyword>
<dbReference type="GO" id="GO:0009244">
    <property type="term" value="P:lipopolysaccharide core region biosynthetic process"/>
    <property type="evidence" value="ECO:0007669"/>
    <property type="project" value="UniProtKB-UniPathway"/>
</dbReference>
<dbReference type="EC" id="2.7.7.70" evidence="16"/>
<dbReference type="InterPro" id="IPR011913">
    <property type="entry name" value="RfaE_dom_I"/>
</dbReference>
<accession>A0A2K9AKK2</accession>
<dbReference type="Gene3D" id="3.40.50.620">
    <property type="entry name" value="HUPs"/>
    <property type="match status" value="1"/>
</dbReference>
<dbReference type="UniPathway" id="UPA00958"/>
<comment type="subunit">
    <text evidence="4 16">Homodimer.</text>
</comment>
<evidence type="ECO:0000256" key="13">
    <source>
        <dbReference type="ARBA" id="ARBA00052873"/>
    </source>
</evidence>
<dbReference type="NCBIfam" id="TIGR00125">
    <property type="entry name" value="cyt_tran_rel"/>
    <property type="match status" value="1"/>
</dbReference>
<dbReference type="FunFam" id="3.40.50.620:FF:000028">
    <property type="entry name" value="Bifunctional protein HldE"/>
    <property type="match status" value="1"/>
</dbReference>
<protein>
    <recommendedName>
        <fullName evidence="16">Bifunctional protein HldE</fullName>
    </recommendedName>
    <domain>
        <recommendedName>
            <fullName evidence="16">D-beta-D-heptose 7-phosphate kinase</fullName>
            <ecNumber evidence="16">2.7.1.167</ecNumber>
        </recommendedName>
        <alternativeName>
            <fullName evidence="16">D-beta-D-heptose 7-phosphotransferase</fullName>
        </alternativeName>
        <alternativeName>
            <fullName evidence="16">D-glycero-beta-D-manno-heptose-7-phosphate kinase</fullName>
        </alternativeName>
    </domain>
    <domain>
        <recommendedName>
            <fullName evidence="16">D-beta-D-heptose 1-phosphate adenylyltransferase</fullName>
            <ecNumber evidence="16">2.7.7.70</ecNumber>
        </recommendedName>
        <alternativeName>
            <fullName evidence="16">D-glycero-beta-D-manno-heptose 1-phosphate adenylyltransferase</fullName>
        </alternativeName>
    </domain>
</protein>
<dbReference type="CDD" id="cd01172">
    <property type="entry name" value="RfaE_like"/>
    <property type="match status" value="1"/>
</dbReference>
<evidence type="ECO:0000256" key="14">
    <source>
        <dbReference type="ARBA" id="ARBA00060955"/>
    </source>
</evidence>
<dbReference type="InterPro" id="IPR029056">
    <property type="entry name" value="Ribokinase-like"/>
</dbReference>
<dbReference type="KEGG" id="kpd:CW740_02475"/>
<dbReference type="Gene3D" id="3.40.1190.20">
    <property type="match status" value="1"/>
</dbReference>
<name>A0A2K9AKK2_9GAMM</name>
<evidence type="ECO:0000313" key="18">
    <source>
        <dbReference type="Proteomes" id="UP000232693"/>
    </source>
</evidence>
<proteinExistence type="inferred from homology"/>
<comment type="pathway">
    <text evidence="16">Nucleotide-sugar biosynthesis; ADP-L-glycero-beta-D-manno-heptose biosynthesis; ADP-L-glycero-beta-D-manno-heptose from D-glycero-beta-D-manno-heptose 7-phosphate: step 3/4.</text>
</comment>
<dbReference type="HAMAP" id="MF_01603">
    <property type="entry name" value="HldE"/>
    <property type="match status" value="1"/>
</dbReference>
<evidence type="ECO:0000256" key="11">
    <source>
        <dbReference type="ARBA" id="ARBA00023277"/>
    </source>
</evidence>
<evidence type="ECO:0000256" key="16">
    <source>
        <dbReference type="HAMAP-Rule" id="MF_01603"/>
    </source>
</evidence>
<evidence type="ECO:0000256" key="12">
    <source>
        <dbReference type="ARBA" id="ARBA00047428"/>
    </source>
</evidence>
<feature type="region of interest" description="Cytidylyltransferase" evidence="16">
    <location>
        <begin position="358"/>
        <end position="487"/>
    </location>
</feature>
<dbReference type="PANTHER" id="PTHR46969">
    <property type="entry name" value="BIFUNCTIONAL PROTEIN HLDE"/>
    <property type="match status" value="1"/>
</dbReference>
<comment type="similarity">
    <text evidence="14 16">In the N-terminal section; belongs to the carbohydrate kinase PfkB family.</text>
</comment>
<dbReference type="InterPro" id="IPR011611">
    <property type="entry name" value="PfkB_dom"/>
</dbReference>
<dbReference type="GO" id="GO:0033786">
    <property type="term" value="F:heptose-1-phosphate adenylyltransferase activity"/>
    <property type="evidence" value="ECO:0007669"/>
    <property type="project" value="UniProtKB-UniRule"/>
</dbReference>
<evidence type="ECO:0000256" key="3">
    <source>
        <dbReference type="ARBA" id="ARBA00004713"/>
    </source>
</evidence>
<keyword evidence="7 16" id="KW-0547">Nucleotide-binding</keyword>
<reference evidence="17 18" key="1">
    <citation type="submission" date="2017-12" db="EMBL/GenBank/DDBJ databases">
        <title>Kangiella profundi FT102 completed genome.</title>
        <authorList>
            <person name="Xu J."/>
            <person name="Wang J."/>
            <person name="Lu Y."/>
        </authorList>
    </citation>
    <scope>NUCLEOTIDE SEQUENCE [LARGE SCALE GENOMIC DNA]</scope>
    <source>
        <strain evidence="17 18">FT102</strain>
    </source>
</reference>
<evidence type="ECO:0000256" key="2">
    <source>
        <dbReference type="ARBA" id="ARBA00003753"/>
    </source>
</evidence>
<dbReference type="Proteomes" id="UP000232693">
    <property type="component" value="Chromosome"/>
</dbReference>
<dbReference type="GO" id="GO:0005524">
    <property type="term" value="F:ATP binding"/>
    <property type="evidence" value="ECO:0007669"/>
    <property type="project" value="UniProtKB-UniRule"/>
</dbReference>
<evidence type="ECO:0000256" key="1">
    <source>
        <dbReference type="ARBA" id="ARBA00002319"/>
    </source>
</evidence>
<comment type="catalytic activity">
    <reaction evidence="13 16">
        <text>D-glycero-beta-D-manno-heptose 7-phosphate + ATP = D-glycero-beta-D-manno-heptose 1,7-bisphosphate + ADP + H(+)</text>
        <dbReference type="Rhea" id="RHEA:27473"/>
        <dbReference type="ChEBI" id="CHEBI:15378"/>
        <dbReference type="ChEBI" id="CHEBI:30616"/>
        <dbReference type="ChEBI" id="CHEBI:60204"/>
        <dbReference type="ChEBI" id="CHEBI:60208"/>
        <dbReference type="ChEBI" id="CHEBI:456216"/>
        <dbReference type="EC" id="2.7.1.167"/>
    </reaction>
</comment>
<evidence type="ECO:0000256" key="15">
    <source>
        <dbReference type="ARBA" id="ARBA00061122"/>
    </source>
</evidence>
<keyword evidence="18" id="KW-1185">Reference proteome</keyword>
<dbReference type="UniPathway" id="UPA00356">
    <property type="reaction ID" value="UER00437"/>
</dbReference>
<gene>
    <name evidence="16" type="primary">hldE</name>
    <name evidence="17" type="ORF">CW740_02475</name>
</gene>
<dbReference type="PROSITE" id="PS00584">
    <property type="entry name" value="PFKB_KINASES_2"/>
    <property type="match status" value="1"/>
</dbReference>